<keyword evidence="1" id="KW-0812">Transmembrane</keyword>
<name>A0A6M3LQ21_9ZZZZ</name>
<reference evidence="2" key="1">
    <citation type="submission" date="2020-03" db="EMBL/GenBank/DDBJ databases">
        <title>The deep terrestrial virosphere.</title>
        <authorList>
            <person name="Holmfeldt K."/>
            <person name="Nilsson E."/>
            <person name="Simone D."/>
            <person name="Lopez-Fernandez M."/>
            <person name="Wu X."/>
            <person name="de Brujin I."/>
            <person name="Lundin D."/>
            <person name="Andersson A."/>
            <person name="Bertilsson S."/>
            <person name="Dopson M."/>
        </authorList>
    </citation>
    <scope>NUCLEOTIDE SEQUENCE</scope>
    <source>
        <strain evidence="2">MM415B05264</strain>
    </source>
</reference>
<evidence type="ECO:0000313" key="2">
    <source>
        <dbReference type="EMBL" id="QJA95642.1"/>
    </source>
</evidence>
<dbReference type="AlphaFoldDB" id="A0A6M3LQ21"/>
<keyword evidence="1" id="KW-0472">Membrane</keyword>
<dbReference type="EMBL" id="MT143331">
    <property type="protein sequence ID" value="QJA95642.1"/>
    <property type="molecule type" value="Genomic_DNA"/>
</dbReference>
<protein>
    <submittedName>
        <fullName evidence="2">Uncharacterized protein</fullName>
    </submittedName>
</protein>
<keyword evidence="1" id="KW-1133">Transmembrane helix</keyword>
<evidence type="ECO:0000256" key="1">
    <source>
        <dbReference type="SAM" id="Phobius"/>
    </source>
</evidence>
<organism evidence="2">
    <name type="scientific">viral metagenome</name>
    <dbReference type="NCBI Taxonomy" id="1070528"/>
    <lineage>
        <taxon>unclassified sequences</taxon>
        <taxon>metagenomes</taxon>
        <taxon>organismal metagenomes</taxon>
    </lineage>
</organism>
<sequence length="42" mass="4918">MKLPEWLEDGFKFPFPGWKIQLLAFVFLLGLNIGQCMMICNK</sequence>
<feature type="transmembrane region" description="Helical" evidence="1">
    <location>
        <begin position="20"/>
        <end position="40"/>
    </location>
</feature>
<accession>A0A6M3LQ21</accession>
<gene>
    <name evidence="2" type="ORF">MM415B05264_0007</name>
</gene>
<proteinExistence type="predicted"/>